<name>A0A1T4W435_9GAMM</name>
<feature type="domain" description="Calcineurin-like phosphoesterase" evidence="5">
    <location>
        <begin position="2"/>
        <end position="188"/>
    </location>
</feature>
<dbReference type="AlphaFoldDB" id="A0A1T4W435"/>
<dbReference type="GO" id="GO:0016787">
    <property type="term" value="F:hydrolase activity"/>
    <property type="evidence" value="ECO:0007669"/>
    <property type="project" value="UniProtKB-KW"/>
</dbReference>
<dbReference type="PANTHER" id="PTHR42988:SF2">
    <property type="entry name" value="CYCLIC NUCLEOTIDE PHOSPHODIESTERASE CBUA0032-RELATED"/>
    <property type="match status" value="1"/>
</dbReference>
<keyword evidence="7" id="KW-1185">Reference proteome</keyword>
<dbReference type="Gene3D" id="3.60.21.10">
    <property type="match status" value="1"/>
</dbReference>
<dbReference type="InterPro" id="IPR029052">
    <property type="entry name" value="Metallo-depent_PP-like"/>
</dbReference>
<dbReference type="Proteomes" id="UP000190162">
    <property type="component" value="Unassembled WGS sequence"/>
</dbReference>
<dbReference type="PANTHER" id="PTHR42988">
    <property type="entry name" value="PHOSPHOHYDROLASE"/>
    <property type="match status" value="1"/>
</dbReference>
<evidence type="ECO:0000256" key="2">
    <source>
        <dbReference type="ARBA" id="ARBA00022801"/>
    </source>
</evidence>
<dbReference type="InterPro" id="IPR050884">
    <property type="entry name" value="CNP_phosphodiesterase-III"/>
</dbReference>
<evidence type="ECO:0000256" key="4">
    <source>
        <dbReference type="ARBA" id="ARBA00025742"/>
    </source>
</evidence>
<comment type="similarity">
    <text evidence="4">Belongs to the cyclic nucleotide phosphodiesterase class-III family.</text>
</comment>
<evidence type="ECO:0000256" key="3">
    <source>
        <dbReference type="ARBA" id="ARBA00023004"/>
    </source>
</evidence>
<evidence type="ECO:0000313" key="6">
    <source>
        <dbReference type="EMBL" id="SKA72002.1"/>
    </source>
</evidence>
<evidence type="ECO:0000256" key="1">
    <source>
        <dbReference type="ARBA" id="ARBA00022723"/>
    </source>
</evidence>
<dbReference type="Pfam" id="PF00149">
    <property type="entry name" value="Metallophos"/>
    <property type="match status" value="1"/>
</dbReference>
<proteinExistence type="inferred from homology"/>
<dbReference type="InterPro" id="IPR004843">
    <property type="entry name" value="Calcineurin-like_PHP"/>
</dbReference>
<sequence length="253" mass="28610">MIKIFQITDCHLDKKPNEKDIALKYLLSYIDNECVENKVVFLTGDIANCSERLAYERVAEYIGKHSNIKSCYAVAGNHDDVKIMKSCFYGTKIKIANEALIDGVRFLFLDTSQKPLGGTLDLGAGRITKKELYRLKKASRKNEMIIVSHHPLIKVGGKWFHKIGLENEKQIEKIIKRRHMVISGHAHDALSKNEGFIQQFIRLSSSYGFNHESEEIMRTADSGMTTYQIESVGGLPTVVSYEHIRITDSVTAS</sequence>
<keyword evidence="3" id="KW-0408">Iron</keyword>
<dbReference type="EMBL" id="FUXU01000153">
    <property type="protein sequence ID" value="SKA72002.1"/>
    <property type="molecule type" value="Genomic_DNA"/>
</dbReference>
<accession>A0A1T4W435</accession>
<dbReference type="SUPFAM" id="SSF56300">
    <property type="entry name" value="Metallo-dependent phosphatases"/>
    <property type="match status" value="1"/>
</dbReference>
<evidence type="ECO:0000259" key="5">
    <source>
        <dbReference type="Pfam" id="PF00149"/>
    </source>
</evidence>
<organism evidence="6 7">
    <name type="scientific">Enterovibrio nigricans DSM 22720</name>
    <dbReference type="NCBI Taxonomy" id="1121868"/>
    <lineage>
        <taxon>Bacteria</taxon>
        <taxon>Pseudomonadati</taxon>
        <taxon>Pseudomonadota</taxon>
        <taxon>Gammaproteobacteria</taxon>
        <taxon>Vibrionales</taxon>
        <taxon>Vibrionaceae</taxon>
        <taxon>Enterovibrio</taxon>
    </lineage>
</organism>
<gene>
    <name evidence="6" type="ORF">SAMN02745132_04727</name>
</gene>
<keyword evidence="1" id="KW-0479">Metal-binding</keyword>
<dbReference type="RefSeq" id="WP_170915259.1">
    <property type="nucleotide sequence ID" value="NZ_FUXU01000153.1"/>
</dbReference>
<reference evidence="7" key="1">
    <citation type="submission" date="2017-02" db="EMBL/GenBank/DDBJ databases">
        <authorList>
            <person name="Varghese N."/>
            <person name="Submissions S."/>
        </authorList>
    </citation>
    <scope>NUCLEOTIDE SEQUENCE [LARGE SCALE GENOMIC DNA]</scope>
    <source>
        <strain evidence="7">DSM 22720</strain>
    </source>
</reference>
<evidence type="ECO:0000313" key="7">
    <source>
        <dbReference type="Proteomes" id="UP000190162"/>
    </source>
</evidence>
<protein>
    <submittedName>
        <fullName evidence="6">Icc protein</fullName>
    </submittedName>
</protein>
<keyword evidence="2" id="KW-0378">Hydrolase</keyword>
<dbReference type="GO" id="GO:0046872">
    <property type="term" value="F:metal ion binding"/>
    <property type="evidence" value="ECO:0007669"/>
    <property type="project" value="UniProtKB-KW"/>
</dbReference>